<proteinExistence type="predicted"/>
<dbReference type="EMBL" id="MU275885">
    <property type="protein sequence ID" value="KAI0048537.1"/>
    <property type="molecule type" value="Genomic_DNA"/>
</dbReference>
<sequence length="213" mass="22780">MALRVTVIICVTSFLLGLLFTHWIADSLTLWKTPITDEHLWISASYYNALTKGPSYFGYVVSAVVVLGATNILWSLRDGEAGNLMFDGGSIFLYGAAVAMYIYSVLPSLFANFSALPPHALSDAFPAALRTPTLELASSHLVCSVALTGVLALQAGRWWSERADDDDEDDASPPVASETVKAKTDAVAPAAVPASPSKSKRRKGKGDGTKTKR</sequence>
<evidence type="ECO:0000313" key="1">
    <source>
        <dbReference type="EMBL" id="KAI0048537.1"/>
    </source>
</evidence>
<gene>
    <name evidence="1" type="ORF">FA95DRAFT_1557894</name>
</gene>
<protein>
    <submittedName>
        <fullName evidence="1">Uncharacterized protein</fullName>
    </submittedName>
</protein>
<keyword evidence="2" id="KW-1185">Reference proteome</keyword>
<organism evidence="1 2">
    <name type="scientific">Auriscalpium vulgare</name>
    <dbReference type="NCBI Taxonomy" id="40419"/>
    <lineage>
        <taxon>Eukaryota</taxon>
        <taxon>Fungi</taxon>
        <taxon>Dikarya</taxon>
        <taxon>Basidiomycota</taxon>
        <taxon>Agaricomycotina</taxon>
        <taxon>Agaricomycetes</taxon>
        <taxon>Russulales</taxon>
        <taxon>Auriscalpiaceae</taxon>
        <taxon>Auriscalpium</taxon>
    </lineage>
</organism>
<name>A0ACB8RXP7_9AGAM</name>
<evidence type="ECO:0000313" key="2">
    <source>
        <dbReference type="Proteomes" id="UP000814033"/>
    </source>
</evidence>
<comment type="caution">
    <text evidence="1">The sequence shown here is derived from an EMBL/GenBank/DDBJ whole genome shotgun (WGS) entry which is preliminary data.</text>
</comment>
<reference evidence="1" key="2">
    <citation type="journal article" date="2022" name="New Phytol.">
        <title>Evolutionary transition to the ectomycorrhizal habit in the genomes of a hyperdiverse lineage of mushroom-forming fungi.</title>
        <authorList>
            <person name="Looney B."/>
            <person name="Miyauchi S."/>
            <person name="Morin E."/>
            <person name="Drula E."/>
            <person name="Courty P.E."/>
            <person name="Kohler A."/>
            <person name="Kuo A."/>
            <person name="LaButti K."/>
            <person name="Pangilinan J."/>
            <person name="Lipzen A."/>
            <person name="Riley R."/>
            <person name="Andreopoulos W."/>
            <person name="He G."/>
            <person name="Johnson J."/>
            <person name="Nolan M."/>
            <person name="Tritt A."/>
            <person name="Barry K.W."/>
            <person name="Grigoriev I.V."/>
            <person name="Nagy L.G."/>
            <person name="Hibbett D."/>
            <person name="Henrissat B."/>
            <person name="Matheny P.B."/>
            <person name="Labbe J."/>
            <person name="Martin F.M."/>
        </authorList>
    </citation>
    <scope>NUCLEOTIDE SEQUENCE</scope>
    <source>
        <strain evidence="1">FP105234-sp</strain>
    </source>
</reference>
<accession>A0ACB8RXP7</accession>
<reference evidence="1" key="1">
    <citation type="submission" date="2021-02" db="EMBL/GenBank/DDBJ databases">
        <authorList>
            <consortium name="DOE Joint Genome Institute"/>
            <person name="Ahrendt S."/>
            <person name="Looney B.P."/>
            <person name="Miyauchi S."/>
            <person name="Morin E."/>
            <person name="Drula E."/>
            <person name="Courty P.E."/>
            <person name="Chicoki N."/>
            <person name="Fauchery L."/>
            <person name="Kohler A."/>
            <person name="Kuo A."/>
            <person name="Labutti K."/>
            <person name="Pangilinan J."/>
            <person name="Lipzen A."/>
            <person name="Riley R."/>
            <person name="Andreopoulos W."/>
            <person name="He G."/>
            <person name="Johnson J."/>
            <person name="Barry K.W."/>
            <person name="Grigoriev I.V."/>
            <person name="Nagy L."/>
            <person name="Hibbett D."/>
            <person name="Henrissat B."/>
            <person name="Matheny P.B."/>
            <person name="Labbe J."/>
            <person name="Martin F."/>
        </authorList>
    </citation>
    <scope>NUCLEOTIDE SEQUENCE</scope>
    <source>
        <strain evidence="1">FP105234-sp</strain>
    </source>
</reference>
<dbReference type="Proteomes" id="UP000814033">
    <property type="component" value="Unassembled WGS sequence"/>
</dbReference>